<evidence type="ECO:0000313" key="8">
    <source>
        <dbReference type="EnsemblMetazoa" id="PPA06948.1"/>
    </source>
</evidence>
<evidence type="ECO:0000256" key="5">
    <source>
        <dbReference type="ARBA" id="ARBA00022801"/>
    </source>
</evidence>
<dbReference type="InterPro" id="IPR042089">
    <property type="entry name" value="Peptidase_M13_dom_2"/>
</dbReference>
<dbReference type="GO" id="GO:0004222">
    <property type="term" value="F:metalloendopeptidase activity"/>
    <property type="evidence" value="ECO:0000318"/>
    <property type="project" value="GO_Central"/>
</dbReference>
<dbReference type="EnsemblMetazoa" id="PPA06948.1">
    <property type="protein sequence ID" value="PPA06948.1"/>
    <property type="gene ID" value="WBGene00096502"/>
</dbReference>
<dbReference type="AlphaFoldDB" id="A0A2A6B4N1"/>
<dbReference type="PROSITE" id="PS51959">
    <property type="entry name" value="ENDOU"/>
    <property type="match status" value="1"/>
</dbReference>
<dbReference type="GO" id="GO:0046872">
    <property type="term" value="F:metal ion binding"/>
    <property type="evidence" value="ECO:0007669"/>
    <property type="project" value="UniProtKB-KW"/>
</dbReference>
<dbReference type="GO" id="GO:0005886">
    <property type="term" value="C:plasma membrane"/>
    <property type="evidence" value="ECO:0000318"/>
    <property type="project" value="GO_Central"/>
</dbReference>
<dbReference type="InterPro" id="IPR000718">
    <property type="entry name" value="Peptidase_M13"/>
</dbReference>
<keyword evidence="5" id="KW-0378">Hydrolase</keyword>
<dbReference type="PANTHER" id="PTHR11733:SF188">
    <property type="entry name" value="NEPRILYSIN"/>
    <property type="match status" value="1"/>
</dbReference>
<accession>A0A2A6B4N1</accession>
<evidence type="ECO:0000256" key="3">
    <source>
        <dbReference type="ARBA" id="ARBA00022670"/>
    </source>
</evidence>
<dbReference type="InterPro" id="IPR024079">
    <property type="entry name" value="MetalloPept_cat_dom_sf"/>
</dbReference>
<proteinExistence type="inferred from homology"/>
<dbReference type="GO" id="GO:0004521">
    <property type="term" value="F:RNA endonuclease activity"/>
    <property type="evidence" value="ECO:0007669"/>
    <property type="project" value="InterPro"/>
</dbReference>
<dbReference type="SUPFAM" id="SSF55486">
    <property type="entry name" value="Metalloproteases ('zincins'), catalytic domain"/>
    <property type="match status" value="1"/>
</dbReference>
<keyword evidence="7" id="KW-0482">Metalloprotease</keyword>
<dbReference type="CDD" id="cd08662">
    <property type="entry name" value="M13"/>
    <property type="match status" value="1"/>
</dbReference>
<dbReference type="Gene3D" id="1.10.1380.10">
    <property type="entry name" value="Neutral endopeptidase , domain2"/>
    <property type="match status" value="1"/>
</dbReference>
<dbReference type="InterPro" id="IPR037227">
    <property type="entry name" value="EndoU-like"/>
</dbReference>
<protein>
    <submittedName>
        <fullName evidence="8">Peptidase</fullName>
    </submittedName>
</protein>
<reference evidence="8" key="2">
    <citation type="submission" date="2022-06" db="UniProtKB">
        <authorList>
            <consortium name="EnsemblMetazoa"/>
        </authorList>
    </citation>
    <scope>IDENTIFICATION</scope>
    <source>
        <strain evidence="8">PS312</strain>
    </source>
</reference>
<dbReference type="Gene3D" id="3.40.390.10">
    <property type="entry name" value="Collagenase (Catalytic Domain)"/>
    <property type="match status" value="1"/>
</dbReference>
<evidence type="ECO:0000313" key="9">
    <source>
        <dbReference type="Proteomes" id="UP000005239"/>
    </source>
</evidence>
<evidence type="ECO:0000256" key="1">
    <source>
        <dbReference type="ARBA" id="ARBA00001947"/>
    </source>
</evidence>
<accession>A0A8R1U5P0</accession>
<dbReference type="GO" id="GO:0016485">
    <property type="term" value="P:protein processing"/>
    <property type="evidence" value="ECO:0000318"/>
    <property type="project" value="GO_Central"/>
</dbReference>
<sequence length="1133" mass="127572">MSKLLGFTVVLVVAALGVAIASLVFNILVFNKINESDDVAVDPTATPSPTDGGCPGVNEISKEDSWKEAANRIIDTIDLSSDPCEDFYQFSCGKYLQDTDLQGMSRKGTYDEAQYEINLALADYFDGKALKDLKSNTEKYQKNFLQMCYADAKAEPSEDITNAKWDDLTKDLNADLGFPLFGVARKPQTYDEFFRIMGDMERKYTGGPLMTSFVTADFKDNNTNALYINQPALHFTRDYFVKPQFIDKLQAYADQIRDLILAYGKSTGKPLDYQFCPTMNADDKECATQVAQWAVNIERSIAMSSWPDTELRNYKQQYTPFDDLDILDYRFQQLSLGKYVRGLLQMKDDDKLDGFKVVISQATYFAALDGQFDAGHISLDDYTDYLAIHFLMDNAAEYGIDIPSADGDKKKNKMRYNEKTFDKYITRRGFGARKITRRPLNSRGLAKSEDDEIRTRCVDTMIDYMPYGPGYTYVRNRADRDDVRKDVQIMTENIIEQFSEMLNSLDWIDPESLGRAHAKSGALVRNYLWPDSVFGPDFNKFDTIDGYNKNYAAFADTTKLPTYWDALKTMKLALMKTEQWDIVAAGGDRTNFLQSPATVNAWYQPERNSITFPFGILNPPYYNLNYPQAYNYAGQGGTAGHELTHGYDDEGTQFDEFGMLADCEFTHCSILDDDSRSGFVDMAQCVVQQFNTQCCPVKKGNVRCANGDTTQGENIADIGGEQAAYRAYQKFMADQGKTELRLPGLEQFSPKQASLFFFLWDPLIFWLTYGVSWCMKITEDRLVRQLMTDPHAPSSCRVNQVMQDIPQFGMDWKCKRGVSPMYPNDDDRCLSKDLAMMIARFAFFAICLSLTAAQTIPLLSASNDELIKVADEMRAVDDNKATNGQVVTDFGGHVNFNGNADASPNKLFTKVDPVLLSKPTYAAFAKLFNNYNAEAGVKEPKVSTTEDNAETKAFLDAIETTKPYQTLLNFLKARNHPYGKSSAALKAAISSLWFDRYSRAKGVLDSSAFEHVFIGELKNGEVSGLHNWQRIASLEADPKENFDYKGFIVKRTNLATIQFAWGKDWKKGGSIFVGTSPEYELSVLTLCFLARRDAEICKINVDGCPVEVQSYEQKQNGKSFIGTSYPKVAGPCA</sequence>
<dbReference type="Pfam" id="PF05649">
    <property type="entry name" value="Peptidase_M13_N"/>
    <property type="match status" value="1"/>
</dbReference>
<evidence type="ECO:0000256" key="7">
    <source>
        <dbReference type="ARBA" id="ARBA00023049"/>
    </source>
</evidence>
<dbReference type="InterPro" id="IPR008753">
    <property type="entry name" value="Peptidase_M13_N"/>
</dbReference>
<keyword evidence="6" id="KW-0862">Zinc</keyword>
<evidence type="ECO:0000256" key="4">
    <source>
        <dbReference type="ARBA" id="ARBA00022723"/>
    </source>
</evidence>
<gene>
    <name evidence="8" type="primary">WBGene00096502</name>
</gene>
<dbReference type="Proteomes" id="UP000005239">
    <property type="component" value="Unassembled WGS sequence"/>
</dbReference>
<dbReference type="PANTHER" id="PTHR11733">
    <property type="entry name" value="ZINC METALLOPROTEASE FAMILY M13 NEPRILYSIN-RELATED"/>
    <property type="match status" value="1"/>
</dbReference>
<dbReference type="InterPro" id="IPR018998">
    <property type="entry name" value="EndoU_C"/>
</dbReference>
<dbReference type="InterPro" id="IPR018497">
    <property type="entry name" value="Peptidase_M13_C"/>
</dbReference>
<dbReference type="PROSITE" id="PS51885">
    <property type="entry name" value="NEPRILYSIN"/>
    <property type="match status" value="1"/>
</dbReference>
<name>A0A2A6B4N1_PRIPA</name>
<keyword evidence="9" id="KW-1185">Reference proteome</keyword>
<dbReference type="SUPFAM" id="SSF142877">
    <property type="entry name" value="EndoU-like"/>
    <property type="match status" value="1"/>
</dbReference>
<dbReference type="CDD" id="cd21159">
    <property type="entry name" value="XendoU"/>
    <property type="match status" value="1"/>
</dbReference>
<organism evidence="8 9">
    <name type="scientific">Pristionchus pacificus</name>
    <name type="common">Parasitic nematode worm</name>
    <dbReference type="NCBI Taxonomy" id="54126"/>
    <lineage>
        <taxon>Eukaryota</taxon>
        <taxon>Metazoa</taxon>
        <taxon>Ecdysozoa</taxon>
        <taxon>Nematoda</taxon>
        <taxon>Chromadorea</taxon>
        <taxon>Rhabditida</taxon>
        <taxon>Rhabditina</taxon>
        <taxon>Diplogasteromorpha</taxon>
        <taxon>Diplogasteroidea</taxon>
        <taxon>Neodiplogasteridae</taxon>
        <taxon>Pristionchus</taxon>
    </lineage>
</organism>
<comment type="cofactor">
    <cofactor evidence="1">
        <name>Zn(2+)</name>
        <dbReference type="ChEBI" id="CHEBI:29105"/>
    </cofactor>
</comment>
<dbReference type="Pfam" id="PF09412">
    <property type="entry name" value="XendoU"/>
    <property type="match status" value="1"/>
</dbReference>
<comment type="similarity">
    <text evidence="2">Belongs to the peptidase M13 family.</text>
</comment>
<keyword evidence="4" id="KW-0479">Metal-binding</keyword>
<dbReference type="PRINTS" id="PR00786">
    <property type="entry name" value="NEPRILYSIN"/>
</dbReference>
<evidence type="ECO:0000256" key="6">
    <source>
        <dbReference type="ARBA" id="ARBA00022833"/>
    </source>
</evidence>
<keyword evidence="3" id="KW-0645">Protease</keyword>
<evidence type="ECO:0000256" key="2">
    <source>
        <dbReference type="ARBA" id="ARBA00007357"/>
    </source>
</evidence>
<dbReference type="Pfam" id="PF01431">
    <property type="entry name" value="Peptidase_M13"/>
    <property type="match status" value="1"/>
</dbReference>
<reference evidence="9" key="1">
    <citation type="journal article" date="2008" name="Nat. Genet.">
        <title>The Pristionchus pacificus genome provides a unique perspective on nematode lifestyle and parasitism.</title>
        <authorList>
            <person name="Dieterich C."/>
            <person name="Clifton S.W."/>
            <person name="Schuster L.N."/>
            <person name="Chinwalla A."/>
            <person name="Delehaunty K."/>
            <person name="Dinkelacker I."/>
            <person name="Fulton L."/>
            <person name="Fulton R."/>
            <person name="Godfrey J."/>
            <person name="Minx P."/>
            <person name="Mitreva M."/>
            <person name="Roeseler W."/>
            <person name="Tian H."/>
            <person name="Witte H."/>
            <person name="Yang S.P."/>
            <person name="Wilson R.K."/>
            <person name="Sommer R.J."/>
        </authorList>
    </citation>
    <scope>NUCLEOTIDE SEQUENCE [LARGE SCALE GENOMIC DNA]</scope>
    <source>
        <strain evidence="9">PS312</strain>
    </source>
</reference>